<dbReference type="STRING" id="112901.SAMN04488500_105178"/>
<dbReference type="PANTHER" id="PTHR43513">
    <property type="entry name" value="DIHYDROOROTATE DEHYDROGENASE B (NAD(+)), ELECTRON TRANSFER SUBUNIT"/>
    <property type="match status" value="1"/>
</dbReference>
<name>A0A1W2AB26_9FIRM</name>
<dbReference type="PROSITE" id="PS00197">
    <property type="entry name" value="2FE2S_FER_1"/>
    <property type="match status" value="1"/>
</dbReference>
<gene>
    <name evidence="1" type="ORF">SAMN04488500_105178</name>
</gene>
<dbReference type="InterPro" id="IPR039261">
    <property type="entry name" value="FNR_nucleotide-bd"/>
</dbReference>
<accession>A0A1W2AB26</accession>
<dbReference type="Proteomes" id="UP000192738">
    <property type="component" value="Unassembled WGS sequence"/>
</dbReference>
<evidence type="ECO:0000313" key="2">
    <source>
        <dbReference type="Proteomes" id="UP000192738"/>
    </source>
</evidence>
<dbReference type="SUPFAM" id="SSF52343">
    <property type="entry name" value="Ferredoxin reductase-like, C-terminal NADP-linked domain"/>
    <property type="match status" value="1"/>
</dbReference>
<dbReference type="AlphaFoldDB" id="A0A1W2AB26"/>
<keyword evidence="2" id="KW-1185">Reference proteome</keyword>
<dbReference type="InterPro" id="IPR050353">
    <property type="entry name" value="PyrK_electron_transfer"/>
</dbReference>
<dbReference type="RefSeq" id="WP_176215429.1">
    <property type="nucleotide sequence ID" value="NZ_CP155572.1"/>
</dbReference>
<protein>
    <submittedName>
        <fullName evidence="1">NAD(P)H-flavin reductase</fullName>
    </submittedName>
</protein>
<dbReference type="EMBL" id="FWXI01000005">
    <property type="protein sequence ID" value="SMC57448.1"/>
    <property type="molecule type" value="Genomic_DNA"/>
</dbReference>
<organism evidence="1 2">
    <name type="scientific">Sporomusa malonica</name>
    <dbReference type="NCBI Taxonomy" id="112901"/>
    <lineage>
        <taxon>Bacteria</taxon>
        <taxon>Bacillati</taxon>
        <taxon>Bacillota</taxon>
        <taxon>Negativicutes</taxon>
        <taxon>Selenomonadales</taxon>
        <taxon>Sporomusaceae</taxon>
        <taxon>Sporomusa</taxon>
    </lineage>
</organism>
<proteinExistence type="predicted"/>
<dbReference type="PANTHER" id="PTHR43513:SF3">
    <property type="entry name" value="DIHYDROOROTATE DEHYDROGENASE B (NAD(+)), ELECTRON TRANSFER SUBUNIT-RELATED"/>
    <property type="match status" value="1"/>
</dbReference>
<sequence length="327" mass="36050">MLHKLSMKCIDINSPYCPCLLSETNHCTFCSHLKGEPVCDCNWSGVCILYEKQWQQKKHSWILGADMPVRLESDTEFIVKQKITEQTYLLEFEVIPDLAQALNRCGSFVFMRRPTDQHFYHFPVGVMKVIGNTLQVVVEAIGPKSSRLFTDNNKQVMVRGPYFNGILGQPWIDNVDNGKILLIVGGMGQPPVVPIAHKLLEKSNSVKAIIAPGKIGTVFIAGELAALGIEVQAVASMRQFGMHAIRELLADSKGHPDLIVSAGPDNQHYGIIAAMQAAGVNIPMAATNNATMCCGEGICGSCERLTKDNKKVRTCKVQTDFSQFIQE</sequence>
<reference evidence="1 2" key="1">
    <citation type="submission" date="2017-04" db="EMBL/GenBank/DDBJ databases">
        <authorList>
            <person name="Afonso C.L."/>
            <person name="Miller P.J."/>
            <person name="Scott M.A."/>
            <person name="Spackman E."/>
            <person name="Goraichik I."/>
            <person name="Dimitrov K.M."/>
            <person name="Suarez D.L."/>
            <person name="Swayne D.E."/>
        </authorList>
    </citation>
    <scope>NUCLEOTIDE SEQUENCE [LARGE SCALE GENOMIC DNA]</scope>
    <source>
        <strain evidence="1 2">DSM 5090</strain>
    </source>
</reference>
<dbReference type="InterPro" id="IPR006058">
    <property type="entry name" value="2Fe2S_fd_BS"/>
</dbReference>
<evidence type="ECO:0000313" key="1">
    <source>
        <dbReference type="EMBL" id="SMC57448.1"/>
    </source>
</evidence>
<dbReference type="GO" id="GO:0051537">
    <property type="term" value="F:2 iron, 2 sulfur cluster binding"/>
    <property type="evidence" value="ECO:0007669"/>
    <property type="project" value="InterPro"/>
</dbReference>